<feature type="compositionally biased region" description="Pro residues" evidence="2">
    <location>
        <begin position="165"/>
        <end position="175"/>
    </location>
</feature>
<evidence type="ECO:0000256" key="2">
    <source>
        <dbReference type="SAM" id="MobiDB-lite"/>
    </source>
</evidence>
<feature type="compositionally biased region" description="Polar residues" evidence="2">
    <location>
        <begin position="188"/>
        <end position="197"/>
    </location>
</feature>
<dbReference type="Proteomes" id="UP001320420">
    <property type="component" value="Unassembled WGS sequence"/>
</dbReference>
<dbReference type="EMBL" id="JAKJXP020000025">
    <property type="protein sequence ID" value="KAK7753786.1"/>
    <property type="molecule type" value="Genomic_DNA"/>
</dbReference>
<name>A0AAN9YQP5_9PEZI</name>
<dbReference type="SUPFAM" id="SSF57701">
    <property type="entry name" value="Zn2/Cys6 DNA-binding domain"/>
    <property type="match status" value="1"/>
</dbReference>
<keyword evidence="5" id="KW-1185">Reference proteome</keyword>
<feature type="domain" description="Zn(2)-C6 fungal-type" evidence="3">
    <location>
        <begin position="24"/>
        <end position="57"/>
    </location>
</feature>
<proteinExistence type="predicted"/>
<dbReference type="PANTHER" id="PTHR31668:SF4">
    <property type="entry name" value="TRANSCRIPTIONAL ACTIVATOR PROTEIN DAL81"/>
    <property type="match status" value="1"/>
</dbReference>
<comment type="caution">
    <text evidence="4">The sequence shown here is derived from an EMBL/GenBank/DDBJ whole genome shotgun (WGS) entry which is preliminary data.</text>
</comment>
<protein>
    <recommendedName>
        <fullName evidence="3">Zn(2)-C6 fungal-type domain-containing protein</fullName>
    </recommendedName>
</protein>
<dbReference type="PROSITE" id="PS00463">
    <property type="entry name" value="ZN2_CY6_FUNGAL_1"/>
    <property type="match status" value="1"/>
</dbReference>
<dbReference type="Gene3D" id="4.10.240.10">
    <property type="entry name" value="Zn(2)-C6 fungal-type DNA-binding domain"/>
    <property type="match status" value="1"/>
</dbReference>
<dbReference type="InterPro" id="IPR036864">
    <property type="entry name" value="Zn2-C6_fun-type_DNA-bd_sf"/>
</dbReference>
<dbReference type="Pfam" id="PF00172">
    <property type="entry name" value="Zn_clus"/>
    <property type="match status" value="1"/>
</dbReference>
<dbReference type="GO" id="GO:0005634">
    <property type="term" value="C:nucleus"/>
    <property type="evidence" value="ECO:0007669"/>
    <property type="project" value="TreeGrafter"/>
</dbReference>
<dbReference type="InterPro" id="IPR001138">
    <property type="entry name" value="Zn2Cys6_DnaBD"/>
</dbReference>
<dbReference type="PROSITE" id="PS50048">
    <property type="entry name" value="ZN2_CY6_FUNGAL_2"/>
    <property type="match status" value="1"/>
</dbReference>
<evidence type="ECO:0000313" key="5">
    <source>
        <dbReference type="Proteomes" id="UP001320420"/>
    </source>
</evidence>
<evidence type="ECO:0000256" key="1">
    <source>
        <dbReference type="ARBA" id="ARBA00023242"/>
    </source>
</evidence>
<organism evidence="4 5">
    <name type="scientific">Diatrype stigma</name>
    <dbReference type="NCBI Taxonomy" id="117547"/>
    <lineage>
        <taxon>Eukaryota</taxon>
        <taxon>Fungi</taxon>
        <taxon>Dikarya</taxon>
        <taxon>Ascomycota</taxon>
        <taxon>Pezizomycotina</taxon>
        <taxon>Sordariomycetes</taxon>
        <taxon>Xylariomycetidae</taxon>
        <taxon>Xylariales</taxon>
        <taxon>Diatrypaceae</taxon>
        <taxon>Diatrype</taxon>
    </lineage>
</organism>
<feature type="compositionally biased region" description="Pro residues" evidence="2">
    <location>
        <begin position="347"/>
        <end position="356"/>
    </location>
</feature>
<dbReference type="PANTHER" id="PTHR31668">
    <property type="entry name" value="GLUCOSE TRANSPORT TRANSCRIPTION REGULATOR RGT1-RELATED-RELATED"/>
    <property type="match status" value="1"/>
</dbReference>
<dbReference type="GO" id="GO:0000981">
    <property type="term" value="F:DNA-binding transcription factor activity, RNA polymerase II-specific"/>
    <property type="evidence" value="ECO:0007669"/>
    <property type="project" value="InterPro"/>
</dbReference>
<feature type="region of interest" description="Disordered" evidence="2">
    <location>
        <begin position="58"/>
        <end position="90"/>
    </location>
</feature>
<feature type="region of interest" description="Disordered" evidence="2">
    <location>
        <begin position="142"/>
        <end position="198"/>
    </location>
</feature>
<evidence type="ECO:0000313" key="4">
    <source>
        <dbReference type="EMBL" id="KAK7753786.1"/>
    </source>
</evidence>
<dbReference type="CDD" id="cd00067">
    <property type="entry name" value="GAL4"/>
    <property type="match status" value="1"/>
</dbReference>
<accession>A0AAN9YQP5</accession>
<dbReference type="InterPro" id="IPR050797">
    <property type="entry name" value="Carb_Metab_Trans_Reg"/>
</dbReference>
<feature type="compositionally biased region" description="Low complexity" evidence="2">
    <location>
        <begin position="73"/>
        <end position="87"/>
    </location>
</feature>
<feature type="region of interest" description="Disordered" evidence="2">
    <location>
        <begin position="292"/>
        <end position="372"/>
    </location>
</feature>
<evidence type="ECO:0000259" key="3">
    <source>
        <dbReference type="PROSITE" id="PS50048"/>
    </source>
</evidence>
<reference evidence="4 5" key="1">
    <citation type="submission" date="2024-02" db="EMBL/GenBank/DDBJ databases">
        <title>De novo assembly and annotation of 12 fungi associated with fruit tree decline syndrome in Ontario, Canada.</title>
        <authorList>
            <person name="Sulman M."/>
            <person name="Ellouze W."/>
            <person name="Ilyukhin E."/>
        </authorList>
    </citation>
    <scope>NUCLEOTIDE SEQUENCE [LARGE SCALE GENOMIC DNA]</scope>
    <source>
        <strain evidence="4 5">M11/M66-122</strain>
    </source>
</reference>
<dbReference type="AlphaFoldDB" id="A0AAN9YQP5"/>
<keyword evidence="1" id="KW-0539">Nucleus</keyword>
<gene>
    <name evidence="4" type="ORF">SLS62_004151</name>
</gene>
<dbReference type="GO" id="GO:0001080">
    <property type="term" value="P:nitrogen catabolite activation of transcription from RNA polymerase II promoter"/>
    <property type="evidence" value="ECO:0007669"/>
    <property type="project" value="TreeGrafter"/>
</dbReference>
<sequence length="519" mass="54724">MSLTKQKKMPYVPKANKSSLRRTACDRCRMQKLKCLRDDEGQPRCIRCTRLNVACEVGRTGRPGRPRKPNPGPNLAAPTSAAATNPNEGFGCRGAAPDGAIRYPAMATNQPQDLLFGDGNGGLDAATEDTFVGGGGGGGDFATIGGAGDYDLDLDLDLPPQDSEPLPPPPSPPPELSQDNDDDDSPRINPTLTNDQEITPRYCILQGGGSAPNIPPTASQHECLRELSQLNVDLHAQAAMLKAADPASINLGTFVCATPPPAGDGLTICERSLDYAQRLHRTMGALRWVLNHHQQQQQPRAVRHKSAPPLSGHGGNGADTEALHGHYQNLRNGGNGGSGFENLAAPAPSPPPPPATGTPEDEEVDYGGEAGGPPAPDAPVALLLVSCYAQLVGLLEAIFHHVHRRLASLDVGPMPDYDPAKGVQLGVFYSLDGRLAGMVYAQIVGCLLDRIELGLGIAGAAAGAGGLLSEPRYFELLQRELFLSGSGGGNGRESRSARPQELRDAVERARLTMAMDASW</sequence>
<dbReference type="GO" id="GO:0008270">
    <property type="term" value="F:zinc ion binding"/>
    <property type="evidence" value="ECO:0007669"/>
    <property type="project" value="InterPro"/>
</dbReference>